<dbReference type="GO" id="GO:0006515">
    <property type="term" value="P:protein quality control for misfolded or incompletely synthesized proteins"/>
    <property type="evidence" value="ECO:0007669"/>
    <property type="project" value="UniProtKB-UniRule"/>
</dbReference>
<feature type="active site" description="Proton acceptor" evidence="7">
    <location>
        <position position="22"/>
    </location>
</feature>
<feature type="binding site" evidence="7">
    <location>
        <position position="17"/>
    </location>
    <ligand>
        <name>tRNA</name>
        <dbReference type="ChEBI" id="CHEBI:17843"/>
    </ligand>
</feature>
<comment type="caution">
    <text evidence="10">The sequence shown here is derived from an EMBL/GenBank/DDBJ whole genome shotgun (WGS) entry which is preliminary data.</text>
</comment>
<dbReference type="SUPFAM" id="SSF53178">
    <property type="entry name" value="Peptidyl-tRNA hydrolase-like"/>
    <property type="match status" value="1"/>
</dbReference>
<keyword evidence="7" id="KW-0963">Cytoplasm</keyword>
<evidence type="ECO:0000256" key="7">
    <source>
        <dbReference type="HAMAP-Rule" id="MF_00083"/>
    </source>
</evidence>
<comment type="subcellular location">
    <subcellularLocation>
        <location evidence="7">Cytoplasm</location>
    </subcellularLocation>
</comment>
<evidence type="ECO:0000256" key="9">
    <source>
        <dbReference type="RuleBase" id="RU004320"/>
    </source>
</evidence>
<gene>
    <name evidence="7" type="primary">pth</name>
    <name evidence="10" type="ORF">A3A33_01875</name>
</gene>
<keyword evidence="4 7" id="KW-0694">RNA-binding</keyword>
<feature type="site" description="Discriminates between blocked and unblocked aminoacyl-tRNA" evidence="7">
    <location>
        <position position="12"/>
    </location>
</feature>
<dbReference type="GO" id="GO:0004045">
    <property type="term" value="F:peptidyl-tRNA hydrolase activity"/>
    <property type="evidence" value="ECO:0007669"/>
    <property type="project" value="UniProtKB-UniRule"/>
</dbReference>
<dbReference type="GO" id="GO:0000049">
    <property type="term" value="F:tRNA binding"/>
    <property type="evidence" value="ECO:0007669"/>
    <property type="project" value="UniProtKB-UniRule"/>
</dbReference>
<proteinExistence type="inferred from homology"/>
<dbReference type="Pfam" id="PF01195">
    <property type="entry name" value="Pept_tRNA_hydro"/>
    <property type="match status" value="1"/>
</dbReference>
<dbReference type="EC" id="3.1.1.29" evidence="1 7"/>
<dbReference type="Gene3D" id="3.40.50.1470">
    <property type="entry name" value="Peptidyl-tRNA hydrolase"/>
    <property type="match status" value="1"/>
</dbReference>
<dbReference type="InterPro" id="IPR018171">
    <property type="entry name" value="Pept_tRNA_hydro_CS"/>
</dbReference>
<name>A0A1F8GVF9_9BACT</name>
<protein>
    <recommendedName>
        <fullName evidence="6 7">Peptidyl-tRNA hydrolase</fullName>
        <shortName evidence="7">Pth</shortName>
        <ecNumber evidence="1 7">3.1.1.29</ecNumber>
    </recommendedName>
</protein>
<evidence type="ECO:0000313" key="10">
    <source>
        <dbReference type="EMBL" id="OGN28678.1"/>
    </source>
</evidence>
<comment type="caution">
    <text evidence="7">Lacks conserved residue(s) required for the propagation of feature annotation.</text>
</comment>
<comment type="function">
    <text evidence="7">Catalyzes the release of premature peptidyl moieties from peptidyl-tRNA molecules trapped in stalled 50S ribosomal subunits, and thus maintains levels of free tRNAs and 50S ribosomes.</text>
</comment>
<evidence type="ECO:0000256" key="1">
    <source>
        <dbReference type="ARBA" id="ARBA00013260"/>
    </source>
</evidence>
<dbReference type="GO" id="GO:0072344">
    <property type="term" value="P:rescue of stalled ribosome"/>
    <property type="evidence" value="ECO:0007669"/>
    <property type="project" value="UniProtKB-UniRule"/>
</dbReference>
<keyword evidence="2 7" id="KW-0820">tRNA-binding</keyword>
<evidence type="ECO:0000256" key="2">
    <source>
        <dbReference type="ARBA" id="ARBA00022555"/>
    </source>
</evidence>
<dbReference type="AlphaFoldDB" id="A0A1F8GVF9"/>
<reference evidence="10 11" key="1">
    <citation type="journal article" date="2016" name="Nat. Commun.">
        <title>Thousands of microbial genomes shed light on interconnected biogeochemical processes in an aquifer system.</title>
        <authorList>
            <person name="Anantharaman K."/>
            <person name="Brown C.T."/>
            <person name="Hug L.A."/>
            <person name="Sharon I."/>
            <person name="Castelle C.J."/>
            <person name="Probst A.J."/>
            <person name="Thomas B.C."/>
            <person name="Singh A."/>
            <person name="Wilkins M.J."/>
            <person name="Karaoz U."/>
            <person name="Brodie E.L."/>
            <person name="Williams K.H."/>
            <person name="Hubbard S.S."/>
            <person name="Banfield J.F."/>
        </authorList>
    </citation>
    <scope>NUCLEOTIDE SEQUENCE [LARGE SCALE GENOMIC DNA]</scope>
</reference>
<dbReference type="InterPro" id="IPR001328">
    <property type="entry name" value="Pept_tRNA_hydro"/>
</dbReference>
<evidence type="ECO:0000256" key="4">
    <source>
        <dbReference type="ARBA" id="ARBA00022884"/>
    </source>
</evidence>
<organism evidence="10 11">
    <name type="scientific">Candidatus Yanofskybacteria bacterium RIFCSPLOWO2_01_FULL_49_25</name>
    <dbReference type="NCBI Taxonomy" id="1802701"/>
    <lineage>
        <taxon>Bacteria</taxon>
        <taxon>Candidatus Yanofskyibacteriota</taxon>
    </lineage>
</organism>
<dbReference type="PANTHER" id="PTHR17224">
    <property type="entry name" value="PEPTIDYL-TRNA HYDROLASE"/>
    <property type="match status" value="1"/>
</dbReference>
<comment type="similarity">
    <text evidence="5 7 9">Belongs to the PTH family.</text>
</comment>
<keyword evidence="3 7" id="KW-0378">Hydrolase</keyword>
<feature type="site" description="Stabilizes the basic form of H active site to accept a proton" evidence="7">
    <location>
        <position position="95"/>
    </location>
</feature>
<evidence type="ECO:0000313" key="11">
    <source>
        <dbReference type="Proteomes" id="UP000179047"/>
    </source>
</evidence>
<dbReference type="EMBL" id="MGKP01000013">
    <property type="protein sequence ID" value="OGN28678.1"/>
    <property type="molecule type" value="Genomic_DNA"/>
</dbReference>
<dbReference type="InterPro" id="IPR036416">
    <property type="entry name" value="Pept_tRNA_hydro_sf"/>
</dbReference>
<dbReference type="GO" id="GO:0005737">
    <property type="term" value="C:cytoplasm"/>
    <property type="evidence" value="ECO:0007669"/>
    <property type="project" value="UniProtKB-SubCell"/>
</dbReference>
<dbReference type="NCBIfam" id="TIGR00447">
    <property type="entry name" value="pth"/>
    <property type="match status" value="1"/>
</dbReference>
<evidence type="ECO:0000256" key="8">
    <source>
        <dbReference type="RuleBase" id="RU000673"/>
    </source>
</evidence>
<comment type="function">
    <text evidence="7">Hydrolyzes ribosome-free peptidyl-tRNAs (with 1 or more amino acids incorporated), which drop off the ribosome during protein synthesis, or as a result of ribosome stalling.</text>
</comment>
<dbReference type="STRING" id="1802701.A3A33_01875"/>
<dbReference type="PANTHER" id="PTHR17224:SF1">
    <property type="entry name" value="PEPTIDYL-TRNA HYDROLASE"/>
    <property type="match status" value="1"/>
</dbReference>
<dbReference type="Proteomes" id="UP000179047">
    <property type="component" value="Unassembled WGS sequence"/>
</dbReference>
<dbReference type="HAMAP" id="MF_00083">
    <property type="entry name" value="Pept_tRNA_hydro_bact"/>
    <property type="match status" value="1"/>
</dbReference>
<accession>A0A1F8GVF9</accession>
<sequence length="189" mass="21158">MAKTKLIIGLGNVGEEYERTRHNVGFAFVDMLAKKAEAEFAFEKKFNADVATGKLEKIKVVLAKPHTFVNKSGESVKKLKLANKAKLEDIVIVHDDLDIEFGRCKMSLGKDSGGHRGVQSVIDHLKSNVFWRLRIGTASRKLTAARNESNLKDKKEGVVNFVLSKFTPTERDELKKVLKEALEKLYASI</sequence>
<feature type="binding site" evidence="7">
    <location>
        <position position="70"/>
    </location>
    <ligand>
        <name>tRNA</name>
        <dbReference type="ChEBI" id="CHEBI:17843"/>
    </ligand>
</feature>
<evidence type="ECO:0000256" key="6">
    <source>
        <dbReference type="ARBA" id="ARBA00050038"/>
    </source>
</evidence>
<feature type="binding site" evidence="7">
    <location>
        <position position="68"/>
    </location>
    <ligand>
        <name>tRNA</name>
        <dbReference type="ChEBI" id="CHEBI:17843"/>
    </ligand>
</feature>
<comment type="catalytic activity">
    <reaction evidence="7 8">
        <text>an N-acyl-L-alpha-aminoacyl-tRNA + H2O = an N-acyl-L-amino acid + a tRNA + H(+)</text>
        <dbReference type="Rhea" id="RHEA:54448"/>
        <dbReference type="Rhea" id="RHEA-COMP:10123"/>
        <dbReference type="Rhea" id="RHEA-COMP:13883"/>
        <dbReference type="ChEBI" id="CHEBI:15377"/>
        <dbReference type="ChEBI" id="CHEBI:15378"/>
        <dbReference type="ChEBI" id="CHEBI:59874"/>
        <dbReference type="ChEBI" id="CHEBI:78442"/>
        <dbReference type="ChEBI" id="CHEBI:138191"/>
        <dbReference type="EC" id="3.1.1.29"/>
    </reaction>
</comment>
<dbReference type="PROSITE" id="PS01195">
    <property type="entry name" value="PEPT_TRNA_HYDROL_1"/>
    <property type="match status" value="1"/>
</dbReference>
<evidence type="ECO:0000256" key="3">
    <source>
        <dbReference type="ARBA" id="ARBA00022801"/>
    </source>
</evidence>
<dbReference type="CDD" id="cd00462">
    <property type="entry name" value="PTH"/>
    <property type="match status" value="1"/>
</dbReference>
<evidence type="ECO:0000256" key="5">
    <source>
        <dbReference type="ARBA" id="ARBA00038063"/>
    </source>
</evidence>
<comment type="subunit">
    <text evidence="7">Monomer.</text>
</comment>